<keyword evidence="3" id="KW-0479">Metal-binding</keyword>
<dbReference type="GO" id="GO:0016491">
    <property type="term" value="F:oxidoreductase activity"/>
    <property type="evidence" value="ECO:0007669"/>
    <property type="project" value="UniProtKB-ARBA"/>
</dbReference>
<evidence type="ECO:0000256" key="2">
    <source>
        <dbReference type="ARBA" id="ARBA00022485"/>
    </source>
</evidence>
<dbReference type="InterPro" id="IPR004452">
    <property type="entry name" value="LutB/LldF"/>
</dbReference>
<comment type="caution">
    <text evidence="9">The sequence shown here is derived from an EMBL/GenBank/DDBJ whole genome shotgun (WGS) entry which is preliminary data.</text>
</comment>
<dbReference type="InterPro" id="IPR017900">
    <property type="entry name" value="4Fe4S_Fe_S_CS"/>
</dbReference>
<organism evidence="9">
    <name type="scientific">Desulfatirhabdium butyrativorans</name>
    <dbReference type="NCBI Taxonomy" id="340467"/>
    <lineage>
        <taxon>Bacteria</taxon>
        <taxon>Pseudomonadati</taxon>
        <taxon>Thermodesulfobacteriota</taxon>
        <taxon>Desulfobacteria</taxon>
        <taxon>Desulfobacterales</taxon>
        <taxon>Desulfatirhabdiaceae</taxon>
        <taxon>Desulfatirhabdium</taxon>
    </lineage>
</organism>
<dbReference type="EMBL" id="DSUH01000248">
    <property type="protein sequence ID" value="HGU33338.1"/>
    <property type="molecule type" value="Genomic_DNA"/>
</dbReference>
<dbReference type="GO" id="GO:0051539">
    <property type="term" value="F:4 iron, 4 sulfur cluster binding"/>
    <property type="evidence" value="ECO:0007669"/>
    <property type="project" value="UniProtKB-KW"/>
</dbReference>
<dbReference type="GO" id="GO:0006089">
    <property type="term" value="P:lactate metabolic process"/>
    <property type="evidence" value="ECO:0007669"/>
    <property type="project" value="InterPro"/>
</dbReference>
<keyword evidence="5" id="KW-0249">Electron transport</keyword>
<dbReference type="Gene3D" id="3.40.50.10420">
    <property type="entry name" value="NagB/RpiA/CoA transferase-like"/>
    <property type="match status" value="1"/>
</dbReference>
<evidence type="ECO:0000313" key="9">
    <source>
        <dbReference type="EMBL" id="HGU33338.1"/>
    </source>
</evidence>
<dbReference type="PANTHER" id="PTHR47153">
    <property type="entry name" value="LACTATE UTILIZATION PROTEIN B"/>
    <property type="match status" value="1"/>
</dbReference>
<gene>
    <name evidence="9" type="ORF">ENS29_10845</name>
</gene>
<evidence type="ECO:0000256" key="5">
    <source>
        <dbReference type="ARBA" id="ARBA00022982"/>
    </source>
</evidence>
<feature type="domain" description="4Fe-4S ferredoxin-type" evidence="8">
    <location>
        <begin position="305"/>
        <end position="335"/>
    </location>
</feature>
<accession>A0A7C4W0U5</accession>
<dbReference type="InterPro" id="IPR009051">
    <property type="entry name" value="Helical_ferredxn"/>
</dbReference>
<keyword evidence="6" id="KW-0408">Iron</keyword>
<dbReference type="InterPro" id="IPR017896">
    <property type="entry name" value="4Fe4S_Fe-S-bd"/>
</dbReference>
<proteinExistence type="predicted"/>
<dbReference type="Pfam" id="PF02754">
    <property type="entry name" value="CCG"/>
    <property type="match status" value="2"/>
</dbReference>
<evidence type="ECO:0000256" key="6">
    <source>
        <dbReference type="ARBA" id="ARBA00023004"/>
    </source>
</evidence>
<dbReference type="Pfam" id="PF02589">
    <property type="entry name" value="LUD_dom"/>
    <property type="match status" value="1"/>
</dbReference>
<dbReference type="InterPro" id="IPR003741">
    <property type="entry name" value="LUD_dom"/>
</dbReference>
<evidence type="ECO:0000256" key="1">
    <source>
        <dbReference type="ARBA" id="ARBA00022448"/>
    </source>
</evidence>
<dbReference type="InterPro" id="IPR037171">
    <property type="entry name" value="NagB/RpiA_transferase-like"/>
</dbReference>
<dbReference type="PROSITE" id="PS00198">
    <property type="entry name" value="4FE4S_FER_1"/>
    <property type="match status" value="2"/>
</dbReference>
<keyword evidence="4" id="KW-0677">Repeat</keyword>
<dbReference type="PANTHER" id="PTHR47153:SF2">
    <property type="entry name" value="LACTATE UTILIZATION PROTEIN B"/>
    <property type="match status" value="1"/>
</dbReference>
<dbReference type="PROSITE" id="PS51379">
    <property type="entry name" value="4FE4S_FER_2"/>
    <property type="match status" value="1"/>
</dbReference>
<keyword evidence="1" id="KW-0813">Transport</keyword>
<keyword evidence="7" id="KW-0411">Iron-sulfur</keyword>
<dbReference type="GO" id="GO:0046872">
    <property type="term" value="F:metal ion binding"/>
    <property type="evidence" value="ECO:0007669"/>
    <property type="project" value="UniProtKB-KW"/>
</dbReference>
<evidence type="ECO:0000259" key="8">
    <source>
        <dbReference type="PROSITE" id="PS51379"/>
    </source>
</evidence>
<dbReference type="InterPro" id="IPR054704">
    <property type="entry name" value="Quin_L_LdhH-like"/>
</dbReference>
<dbReference type="Gene3D" id="1.10.1060.10">
    <property type="entry name" value="Alpha-helical ferredoxin"/>
    <property type="match status" value="1"/>
</dbReference>
<sequence length="726" mass="80307">MIETPHDLSAYHVQIQQALNNPFLRTALGNFASAYKISRQKAFEGMDLQRKRAELASAKDEALKHLPELFERFRQQAQAKGTHVHLAHTAADACRIVSDIARENAVRHIIKSKSMTAEEIHLNDRLEADGFLVTETDLGEWIIQLRHEGPSHMVMPAIHLSRQQVGTLFRQVTGQPLDLEDIGRMVKVARSELREAFLTAGMGISGANVAVAETGTIGMLTNEGNGRLTTTLPGVHVAVVGIEKLVPDIDTALRIVEILPKNATGQLITSYVTWITGQTTCSTNPDGKKIHHVVFLDNGRLRLAQDPVFSQALRCIRCGACANVCPVYSKVGGHTLGHVYIGAIGLILTYFYHGTDNTRAIVRNCLNCQACKSVCPVNIDLPYLIKQVYRRVLDDDREKPIKNRLVSTFMKNRTLFHSALRAAAAAQKPLVDASKGVIRHLPYALLKPEHHFRAIPALADTPFRNMWPSLRYRLKNPTHRVVLFVGCAVDFVSPEQALALVKLAIAFNVQIDFPQRQTCCGLPAAMMAEEETAVDVGIQNLEALDAERYDYVLTLCASCASHLKEGYPRMLRGKVAPVRLEELHRKIIDFSSFMVDVLAIDSDVFEKDGKRTAYHAPCHLCRGLGVTEAPRKLIDLSGNTYVPCPEEDVCCGFGGSYSIEFPEISAAILNQKLDHVQQAGVDVLVTDCPGCVMQLRGGMLKRDEPVPVRHIAEIVAERLKLSQKPS</sequence>
<dbReference type="SUPFAM" id="SSF54862">
    <property type="entry name" value="4Fe-4S ferredoxins"/>
    <property type="match status" value="1"/>
</dbReference>
<evidence type="ECO:0000256" key="4">
    <source>
        <dbReference type="ARBA" id="ARBA00022737"/>
    </source>
</evidence>
<keyword evidence="2" id="KW-0004">4Fe-4S</keyword>
<dbReference type="InterPro" id="IPR004017">
    <property type="entry name" value="Cys_rich_dom"/>
</dbReference>
<evidence type="ECO:0000256" key="3">
    <source>
        <dbReference type="ARBA" id="ARBA00022723"/>
    </source>
</evidence>
<protein>
    <submittedName>
        <fullName evidence="9">4Fe-4S dicluster domain-containing protein</fullName>
    </submittedName>
</protein>
<evidence type="ECO:0000256" key="7">
    <source>
        <dbReference type="ARBA" id="ARBA00023014"/>
    </source>
</evidence>
<dbReference type="InterPro" id="IPR024185">
    <property type="entry name" value="FTHF_cligase-like_sf"/>
</dbReference>
<reference evidence="9" key="1">
    <citation type="journal article" date="2020" name="mSystems">
        <title>Genome- and Community-Level Interaction Insights into Carbon Utilization and Element Cycling Functions of Hydrothermarchaeota in Hydrothermal Sediment.</title>
        <authorList>
            <person name="Zhou Z."/>
            <person name="Liu Y."/>
            <person name="Xu W."/>
            <person name="Pan J."/>
            <person name="Luo Z.H."/>
            <person name="Li M."/>
        </authorList>
    </citation>
    <scope>NUCLEOTIDE SEQUENCE [LARGE SCALE GENOMIC DNA]</scope>
    <source>
        <strain evidence="9">SpSt-477</strain>
    </source>
</reference>
<dbReference type="NCBIfam" id="NF045670">
    <property type="entry name" value="quin_L_LdhH"/>
    <property type="match status" value="1"/>
</dbReference>
<dbReference type="SUPFAM" id="SSF100950">
    <property type="entry name" value="NagB/RpiA/CoA transferase-like"/>
    <property type="match status" value="1"/>
</dbReference>
<dbReference type="Pfam" id="PF13183">
    <property type="entry name" value="Fer4_8"/>
    <property type="match status" value="1"/>
</dbReference>
<dbReference type="AlphaFoldDB" id="A0A7C4W0U5"/>
<name>A0A7C4W0U5_9BACT</name>